<dbReference type="InterPro" id="IPR029056">
    <property type="entry name" value="Ribokinase-like"/>
</dbReference>
<dbReference type="PIRSF" id="PIRSF000535">
    <property type="entry name" value="1PFK/6PFK/LacC"/>
    <property type="match status" value="1"/>
</dbReference>
<keyword evidence="9" id="KW-1185">Reference proteome</keyword>
<dbReference type="InterPro" id="IPR017583">
    <property type="entry name" value="Tagatose/fructose_Pkinase"/>
</dbReference>
<dbReference type="CDD" id="cd01164">
    <property type="entry name" value="FruK_PfkB_like"/>
    <property type="match status" value="1"/>
</dbReference>
<keyword evidence="5" id="KW-0067">ATP-binding</keyword>
<evidence type="ECO:0000256" key="2">
    <source>
        <dbReference type="ARBA" id="ARBA00022679"/>
    </source>
</evidence>
<gene>
    <name evidence="8" type="ORF">H4075_20335</name>
</gene>
<protein>
    <submittedName>
        <fullName evidence="8">1-phosphofructokinase family hexose kinase</fullName>
    </submittedName>
</protein>
<organism evidence="8 9">
    <name type="scientific">Lacibacter sediminis</name>
    <dbReference type="NCBI Taxonomy" id="2760713"/>
    <lineage>
        <taxon>Bacteria</taxon>
        <taxon>Pseudomonadati</taxon>
        <taxon>Bacteroidota</taxon>
        <taxon>Chitinophagia</taxon>
        <taxon>Chitinophagales</taxon>
        <taxon>Chitinophagaceae</taxon>
        <taxon>Lacibacter</taxon>
    </lineage>
</organism>
<sequence>MILTVTLNPCIDKSSVAETLKPESKLRCTEVVNEPGGGGINVSKALRKLETASIALFPSGGHNGDMLCSLLREADLEFHAVDTKVETRENWIVLETSTNHQFRFTFPGRAVQEETMITLIDHIRSFTPSYVIASGSLPPGLPDYFYGLIVKNAKTVGARCIVDTSGPALQALQGKGAYLIKPNIGELCKMLNVEWLDKNEVPDAAQQAIRDGFAELIAVSMGPDGAWLMSSDEKYFAAAPKVEKKSTVGAGDSMVAGMTYMLQQNRSLKEVISFGVACGSAATMNAGTQLFHKADAERLFAAMG</sequence>
<evidence type="ECO:0000313" key="9">
    <source>
        <dbReference type="Proteomes" id="UP000515344"/>
    </source>
</evidence>
<accession>A0A7G5XFY0</accession>
<dbReference type="KEGG" id="lacs:H4075_20335"/>
<dbReference type="Pfam" id="PF00294">
    <property type="entry name" value="PfkB"/>
    <property type="match status" value="1"/>
</dbReference>
<dbReference type="AlphaFoldDB" id="A0A7G5XFY0"/>
<comment type="similarity">
    <text evidence="1">Belongs to the carbohydrate kinase PfkB family.</text>
</comment>
<evidence type="ECO:0000256" key="5">
    <source>
        <dbReference type="ARBA" id="ARBA00022840"/>
    </source>
</evidence>
<evidence type="ECO:0000256" key="1">
    <source>
        <dbReference type="ARBA" id="ARBA00010688"/>
    </source>
</evidence>
<dbReference type="GO" id="GO:0005829">
    <property type="term" value="C:cytosol"/>
    <property type="evidence" value="ECO:0007669"/>
    <property type="project" value="TreeGrafter"/>
</dbReference>
<dbReference type="InterPro" id="IPR011611">
    <property type="entry name" value="PfkB_dom"/>
</dbReference>
<evidence type="ECO:0000256" key="6">
    <source>
        <dbReference type="PIRNR" id="PIRNR000535"/>
    </source>
</evidence>
<dbReference type="GO" id="GO:0003872">
    <property type="term" value="F:6-phosphofructokinase activity"/>
    <property type="evidence" value="ECO:0007669"/>
    <property type="project" value="TreeGrafter"/>
</dbReference>
<dbReference type="GO" id="GO:0005524">
    <property type="term" value="F:ATP binding"/>
    <property type="evidence" value="ECO:0007669"/>
    <property type="project" value="UniProtKB-KW"/>
</dbReference>
<evidence type="ECO:0000256" key="4">
    <source>
        <dbReference type="ARBA" id="ARBA00022777"/>
    </source>
</evidence>
<dbReference type="NCBIfam" id="TIGR03168">
    <property type="entry name" value="1-PFK"/>
    <property type="match status" value="1"/>
</dbReference>
<dbReference type="FunFam" id="3.40.1190.20:FF:000001">
    <property type="entry name" value="Phosphofructokinase"/>
    <property type="match status" value="1"/>
</dbReference>
<dbReference type="Gene3D" id="3.40.1190.20">
    <property type="match status" value="1"/>
</dbReference>
<dbReference type="PROSITE" id="PS00584">
    <property type="entry name" value="PFKB_KINASES_2"/>
    <property type="match status" value="1"/>
</dbReference>
<evidence type="ECO:0000256" key="3">
    <source>
        <dbReference type="ARBA" id="ARBA00022741"/>
    </source>
</evidence>
<evidence type="ECO:0000259" key="7">
    <source>
        <dbReference type="Pfam" id="PF00294"/>
    </source>
</evidence>
<dbReference type="EMBL" id="CP060007">
    <property type="protein sequence ID" value="QNA44383.1"/>
    <property type="molecule type" value="Genomic_DNA"/>
</dbReference>
<dbReference type="PANTHER" id="PTHR46566:SF2">
    <property type="entry name" value="ATP-DEPENDENT 6-PHOSPHOFRUCTOKINASE ISOZYME 2"/>
    <property type="match status" value="1"/>
</dbReference>
<dbReference type="InterPro" id="IPR002173">
    <property type="entry name" value="Carboh/pur_kinase_PfkB_CS"/>
</dbReference>
<evidence type="ECO:0000313" key="8">
    <source>
        <dbReference type="EMBL" id="QNA44383.1"/>
    </source>
</evidence>
<dbReference type="RefSeq" id="WP_182802645.1">
    <property type="nucleotide sequence ID" value="NZ_CP060007.1"/>
</dbReference>
<name>A0A7G5XFY0_9BACT</name>
<feature type="domain" description="Carbohydrate kinase PfkB" evidence="7">
    <location>
        <begin position="12"/>
        <end position="290"/>
    </location>
</feature>
<keyword evidence="4" id="KW-0418">Kinase</keyword>
<dbReference type="PANTHER" id="PTHR46566">
    <property type="entry name" value="1-PHOSPHOFRUCTOKINASE-RELATED"/>
    <property type="match status" value="1"/>
</dbReference>
<keyword evidence="2 6" id="KW-0808">Transferase</keyword>
<keyword evidence="3" id="KW-0547">Nucleotide-binding</keyword>
<reference evidence="9" key="1">
    <citation type="submission" date="2020-08" db="EMBL/GenBank/DDBJ databases">
        <title>Lacibacter sp. S13-6-6 genome sequencing.</title>
        <authorList>
            <person name="Jin L."/>
        </authorList>
    </citation>
    <scope>NUCLEOTIDE SEQUENCE [LARGE SCALE GENOMIC DNA]</scope>
    <source>
        <strain evidence="9">S13-6-6</strain>
    </source>
</reference>
<dbReference type="Proteomes" id="UP000515344">
    <property type="component" value="Chromosome"/>
</dbReference>
<dbReference type="SUPFAM" id="SSF53613">
    <property type="entry name" value="Ribokinase-like"/>
    <property type="match status" value="1"/>
</dbReference>
<proteinExistence type="inferred from homology"/>